<gene>
    <name evidence="2" type="ORF">P7K49_019619</name>
</gene>
<sequence>RASLWGPAPGRMNPGTGPSAHRPCPQTLAGVLTALPRSSPAELTISALSLALLVPVKELNVRFRDRLPTPIPGEVVMVRMAVCAGPCRHRPCRPVGTGRCRPLVECREATDQRAGSHSLSQAS</sequence>
<evidence type="ECO:0000313" key="2">
    <source>
        <dbReference type="EMBL" id="KAK2101952.1"/>
    </source>
</evidence>
<organism evidence="2 3">
    <name type="scientific">Saguinus oedipus</name>
    <name type="common">Cotton-top tamarin</name>
    <name type="synonym">Oedipomidas oedipus</name>
    <dbReference type="NCBI Taxonomy" id="9490"/>
    <lineage>
        <taxon>Eukaryota</taxon>
        <taxon>Metazoa</taxon>
        <taxon>Chordata</taxon>
        <taxon>Craniata</taxon>
        <taxon>Vertebrata</taxon>
        <taxon>Euteleostomi</taxon>
        <taxon>Mammalia</taxon>
        <taxon>Eutheria</taxon>
        <taxon>Euarchontoglires</taxon>
        <taxon>Primates</taxon>
        <taxon>Haplorrhini</taxon>
        <taxon>Platyrrhini</taxon>
        <taxon>Cebidae</taxon>
        <taxon>Callitrichinae</taxon>
        <taxon>Saguinus</taxon>
    </lineage>
</organism>
<keyword evidence="3" id="KW-1185">Reference proteome</keyword>
<proteinExistence type="predicted"/>
<evidence type="ECO:0000256" key="1">
    <source>
        <dbReference type="SAM" id="MobiDB-lite"/>
    </source>
</evidence>
<dbReference type="Proteomes" id="UP001266305">
    <property type="component" value="Unassembled WGS sequence"/>
</dbReference>
<evidence type="ECO:0000313" key="3">
    <source>
        <dbReference type="Proteomes" id="UP001266305"/>
    </source>
</evidence>
<protein>
    <submittedName>
        <fullName evidence="2">Uncharacterized protein</fullName>
    </submittedName>
</protein>
<accession>A0ABQ9UY45</accession>
<dbReference type="EMBL" id="JASSZA010000009">
    <property type="protein sequence ID" value="KAK2101952.1"/>
    <property type="molecule type" value="Genomic_DNA"/>
</dbReference>
<feature type="non-terminal residue" evidence="2">
    <location>
        <position position="1"/>
    </location>
</feature>
<feature type="region of interest" description="Disordered" evidence="1">
    <location>
        <begin position="1"/>
        <end position="21"/>
    </location>
</feature>
<comment type="caution">
    <text evidence="2">The sequence shown here is derived from an EMBL/GenBank/DDBJ whole genome shotgun (WGS) entry which is preliminary data.</text>
</comment>
<name>A0ABQ9UY45_SAGOE</name>
<reference evidence="2 3" key="1">
    <citation type="submission" date="2023-05" db="EMBL/GenBank/DDBJ databases">
        <title>B98-5 Cell Line De Novo Hybrid Assembly: An Optical Mapping Approach.</title>
        <authorList>
            <person name="Kananen K."/>
            <person name="Auerbach J.A."/>
            <person name="Kautto E."/>
            <person name="Blachly J.S."/>
        </authorList>
    </citation>
    <scope>NUCLEOTIDE SEQUENCE [LARGE SCALE GENOMIC DNA]</scope>
    <source>
        <strain evidence="2">B95-8</strain>
        <tissue evidence="2">Cell line</tissue>
    </source>
</reference>